<dbReference type="KEGG" id="vil:CFK37_10035"/>
<feature type="transmembrane region" description="Helical" evidence="8">
    <location>
        <begin position="103"/>
        <end position="123"/>
    </location>
</feature>
<proteinExistence type="inferred from homology"/>
<protein>
    <recommendedName>
        <fullName evidence="8">L-lactate permease</fullName>
    </recommendedName>
</protein>
<evidence type="ECO:0000256" key="7">
    <source>
        <dbReference type="ARBA" id="ARBA00023136"/>
    </source>
</evidence>
<dbReference type="PANTHER" id="PTHR30003:SF0">
    <property type="entry name" value="GLYCOLATE PERMEASE GLCA-RELATED"/>
    <property type="match status" value="1"/>
</dbReference>
<feature type="transmembrane region" description="Helical" evidence="8">
    <location>
        <begin position="357"/>
        <end position="378"/>
    </location>
</feature>
<dbReference type="GO" id="GO:0015129">
    <property type="term" value="F:lactate transmembrane transporter activity"/>
    <property type="evidence" value="ECO:0007669"/>
    <property type="project" value="UniProtKB-UniRule"/>
</dbReference>
<dbReference type="AlphaFoldDB" id="A0A220U2G0"/>
<feature type="transmembrane region" description="Helical" evidence="8">
    <location>
        <begin position="129"/>
        <end position="151"/>
    </location>
</feature>
<dbReference type="Proteomes" id="UP000198312">
    <property type="component" value="Chromosome"/>
</dbReference>
<name>A0A220U2G0_9BACI</name>
<feature type="transmembrane region" description="Helical" evidence="8">
    <location>
        <begin position="156"/>
        <end position="173"/>
    </location>
</feature>
<feature type="transmembrane region" description="Helical" evidence="8">
    <location>
        <begin position="228"/>
        <end position="248"/>
    </location>
</feature>
<feature type="transmembrane region" description="Helical" evidence="8">
    <location>
        <begin position="62"/>
        <end position="82"/>
    </location>
</feature>
<accession>A0A220U2G0</accession>
<evidence type="ECO:0000256" key="5">
    <source>
        <dbReference type="ARBA" id="ARBA00022692"/>
    </source>
</evidence>
<evidence type="ECO:0000313" key="10">
    <source>
        <dbReference type="Proteomes" id="UP000198312"/>
    </source>
</evidence>
<feature type="transmembrane region" description="Helical" evidence="8">
    <location>
        <begin position="193"/>
        <end position="216"/>
    </location>
</feature>
<dbReference type="NCBIfam" id="TIGR00795">
    <property type="entry name" value="lctP"/>
    <property type="match status" value="1"/>
</dbReference>
<feature type="transmembrane region" description="Helical" evidence="8">
    <location>
        <begin position="318"/>
        <end position="337"/>
    </location>
</feature>
<feature type="transmembrane region" description="Helical" evidence="8">
    <location>
        <begin position="527"/>
        <end position="546"/>
    </location>
</feature>
<evidence type="ECO:0000256" key="8">
    <source>
        <dbReference type="RuleBase" id="RU365092"/>
    </source>
</evidence>
<evidence type="ECO:0000313" key="9">
    <source>
        <dbReference type="EMBL" id="ASK62464.1"/>
    </source>
</evidence>
<dbReference type="InterPro" id="IPR003804">
    <property type="entry name" value="Lactate_perm"/>
</dbReference>
<dbReference type="GO" id="GO:0015295">
    <property type="term" value="F:solute:proton symporter activity"/>
    <property type="evidence" value="ECO:0007669"/>
    <property type="project" value="TreeGrafter"/>
</dbReference>
<keyword evidence="7 8" id="KW-0472">Membrane</keyword>
<gene>
    <name evidence="9" type="ORF">CFK37_10035</name>
</gene>
<reference evidence="9 10" key="1">
    <citation type="submission" date="2017-07" db="EMBL/GenBank/DDBJ databases">
        <title>Virgibacillus sp. LM2416.</title>
        <authorList>
            <person name="Tak E.J."/>
            <person name="Bae J.-W."/>
        </authorList>
    </citation>
    <scope>NUCLEOTIDE SEQUENCE [LARGE SCALE GENOMIC DNA]</scope>
    <source>
        <strain evidence="9 10">LM2416</strain>
    </source>
</reference>
<keyword evidence="10" id="KW-1185">Reference proteome</keyword>
<feature type="transmembrane region" description="Helical" evidence="8">
    <location>
        <begin position="436"/>
        <end position="459"/>
    </location>
</feature>
<evidence type="ECO:0000256" key="1">
    <source>
        <dbReference type="ARBA" id="ARBA00004651"/>
    </source>
</evidence>
<keyword evidence="6 8" id="KW-1133">Transmembrane helix</keyword>
<organism evidence="9 10">
    <name type="scientific">Virgibacillus phasianinus</name>
    <dbReference type="NCBI Taxonomy" id="2017483"/>
    <lineage>
        <taxon>Bacteria</taxon>
        <taxon>Bacillati</taxon>
        <taxon>Bacillota</taxon>
        <taxon>Bacilli</taxon>
        <taxon>Bacillales</taxon>
        <taxon>Bacillaceae</taxon>
        <taxon>Virgibacillus</taxon>
    </lineage>
</organism>
<comment type="subcellular location">
    <subcellularLocation>
        <location evidence="1 8">Cell membrane</location>
        <topology evidence="1 8">Multi-pass membrane protein</topology>
    </subcellularLocation>
</comment>
<keyword evidence="3 8" id="KW-0813">Transport</keyword>
<dbReference type="RefSeq" id="WP_089061724.1">
    <property type="nucleotide sequence ID" value="NZ_CP022315.1"/>
</dbReference>
<comment type="similarity">
    <text evidence="2 8">Belongs to the lactate permease family.</text>
</comment>
<keyword evidence="5 8" id="KW-0812">Transmembrane</keyword>
<comment type="caution">
    <text evidence="8">Lacks conserved residue(s) required for the propagation of feature annotation.</text>
</comment>
<dbReference type="PANTHER" id="PTHR30003">
    <property type="entry name" value="L-LACTATE PERMEASE"/>
    <property type="match status" value="1"/>
</dbReference>
<feature type="transmembrane region" description="Helical" evidence="8">
    <location>
        <begin position="552"/>
        <end position="572"/>
    </location>
</feature>
<sequence length="587" mass="62359">MGNGTLAILALLPIIVVAVFLVGLKWPASKAMPLSYIVAVLLALFVWDVAFPKVAAASVHGLIVAVTLLFIIFGAILLLNTLQESGGLHTIRRGFTDITPDRRIQVIIIAWLFGSFIEGSAGFGTPAAVAVPLLVGLGFPAMAAVVCGMIIQSTPVSFGAVGTPMVVGVGTGVEPLSQITDVSGFVFGVAGKVAVLHAIAGLLIPLFLVAILTRFFGKNKSFSEGLKVWKFAIFASLAMTIPYMIVANTLGPEFPSMIGGLVGLAIVIPAAKKGFLMPKEDDIWDFEAKDRWDPTWTGRVELKQSDIYAGKISMMRAWAPYVLIAVLLLISRLTVVGDWLKAGKITIPHIFGTEISSSWEILFSPGFIFVVVSLITYYMHGMKGSEYARAWKDSGKTMIAAGSALVFTVPMVQVFLNSGGGASGYEKMPLVLADGVANMAGSLYPFFATFIGGLGAFVAGSNTVSNMMFSLFQFGVGERIGADPTWMVALQAVGGAAGNMICVHNVVAASAVVGLVGKEGHVIRKTLLPFFYYALLLGSIGYSIMWTADKGIFNIGSIIAVIIWAVIIYFIATNKKRLDSIPHDIAS</sequence>
<feature type="transmembrane region" description="Helical" evidence="8">
    <location>
        <begin position="31"/>
        <end position="50"/>
    </location>
</feature>
<dbReference type="GO" id="GO:0005886">
    <property type="term" value="C:plasma membrane"/>
    <property type="evidence" value="ECO:0007669"/>
    <property type="project" value="UniProtKB-SubCell"/>
</dbReference>
<keyword evidence="4 8" id="KW-1003">Cell membrane</keyword>
<comment type="function">
    <text evidence="8">Uptake of L-lactate across the membrane. Can also transport D-lactate and glycolate.</text>
</comment>
<feature type="transmembrane region" description="Helical" evidence="8">
    <location>
        <begin position="398"/>
        <end position="416"/>
    </location>
</feature>
<dbReference type="EMBL" id="CP022315">
    <property type="protein sequence ID" value="ASK62464.1"/>
    <property type="molecule type" value="Genomic_DNA"/>
</dbReference>
<dbReference type="Pfam" id="PF02652">
    <property type="entry name" value="Lactate_perm"/>
    <property type="match status" value="1"/>
</dbReference>
<evidence type="ECO:0000256" key="4">
    <source>
        <dbReference type="ARBA" id="ARBA00022475"/>
    </source>
</evidence>
<evidence type="ECO:0000256" key="3">
    <source>
        <dbReference type="ARBA" id="ARBA00022448"/>
    </source>
</evidence>
<dbReference type="OrthoDB" id="9761056at2"/>
<evidence type="ECO:0000256" key="6">
    <source>
        <dbReference type="ARBA" id="ARBA00022989"/>
    </source>
</evidence>
<feature type="transmembrane region" description="Helical" evidence="8">
    <location>
        <begin position="254"/>
        <end position="271"/>
    </location>
</feature>
<feature type="transmembrane region" description="Helical" evidence="8">
    <location>
        <begin position="6"/>
        <end position="24"/>
    </location>
</feature>
<evidence type="ECO:0000256" key="2">
    <source>
        <dbReference type="ARBA" id="ARBA00010100"/>
    </source>
</evidence>